<evidence type="ECO:0000313" key="6">
    <source>
        <dbReference type="EMBL" id="EKU49899.1"/>
    </source>
</evidence>
<dbReference type="Pfam" id="PF01784">
    <property type="entry name" value="DUF34_NIF3"/>
    <property type="match status" value="1"/>
</dbReference>
<dbReference type="InterPro" id="IPR036069">
    <property type="entry name" value="DUF34/NIF3_sf"/>
</dbReference>
<dbReference type="EMBL" id="AMSQ01000004">
    <property type="protein sequence ID" value="EKU49899.1"/>
    <property type="molecule type" value="Genomic_DNA"/>
</dbReference>
<dbReference type="eggNOG" id="COG0327">
    <property type="taxonomic scope" value="Bacteria"/>
</dbReference>
<dbReference type="InterPro" id="IPR002678">
    <property type="entry name" value="DUF34/NIF3"/>
</dbReference>
<dbReference type="NCBIfam" id="TIGR00486">
    <property type="entry name" value="YbgI_SA1388"/>
    <property type="match status" value="1"/>
</dbReference>
<dbReference type="InterPro" id="IPR017221">
    <property type="entry name" value="DUF34/NIF3_bac"/>
</dbReference>
<gene>
    <name evidence="6" type="ORF">C273_03355</name>
</gene>
<dbReference type="Gene3D" id="3.30.70.120">
    <property type="match status" value="1"/>
</dbReference>
<dbReference type="InterPro" id="IPR015867">
    <property type="entry name" value="N-reg_PII/ATP_PRibTrfase_C"/>
</dbReference>
<protein>
    <recommendedName>
        <fullName evidence="2 4">GTP cyclohydrolase 1 type 2 homolog</fullName>
    </recommendedName>
</protein>
<evidence type="ECO:0000256" key="4">
    <source>
        <dbReference type="PIRNR" id="PIRNR037489"/>
    </source>
</evidence>
<keyword evidence="7" id="KW-1185">Reference proteome</keyword>
<feature type="binding site" evidence="5">
    <location>
        <position position="64"/>
    </location>
    <ligand>
        <name>a divalent metal cation</name>
        <dbReference type="ChEBI" id="CHEBI:60240"/>
        <label>2</label>
    </ligand>
</feature>
<feature type="binding site" evidence="5">
    <location>
        <position position="326"/>
    </location>
    <ligand>
        <name>a divalent metal cation</name>
        <dbReference type="ChEBI" id="CHEBI:60240"/>
        <label>1</label>
    </ligand>
</feature>
<dbReference type="GO" id="GO:0005737">
    <property type="term" value="C:cytoplasm"/>
    <property type="evidence" value="ECO:0007669"/>
    <property type="project" value="TreeGrafter"/>
</dbReference>
<feature type="binding site" evidence="5">
    <location>
        <position position="102"/>
    </location>
    <ligand>
        <name>a divalent metal cation</name>
        <dbReference type="ChEBI" id="CHEBI:60240"/>
        <label>1</label>
    </ligand>
</feature>
<evidence type="ECO:0000256" key="1">
    <source>
        <dbReference type="ARBA" id="ARBA00006964"/>
    </source>
</evidence>
<dbReference type="PIRSF" id="PIRSF037489">
    <property type="entry name" value="UCP037489_NIF3_YqfO"/>
    <property type="match status" value="1"/>
</dbReference>
<reference evidence="6 7" key="1">
    <citation type="journal article" date="2013" name="Genome Announc.">
        <title>Genome Sequence of Staphylococcus massiliensis Strain S46, Isolated from the Surface of Healthy Human Skin.</title>
        <authorList>
            <person name="Srivastav R."/>
            <person name="Singh A."/>
            <person name="Jangir P.K."/>
            <person name="Kumari C."/>
            <person name="Muduli S."/>
            <person name="Sharma R."/>
        </authorList>
    </citation>
    <scope>NUCLEOTIDE SEQUENCE [LARGE SCALE GENOMIC DNA]</scope>
    <source>
        <strain evidence="6 7">S46</strain>
    </source>
</reference>
<organism evidence="6 7">
    <name type="scientific">Staphylococcus massiliensis S46</name>
    <dbReference type="NCBI Taxonomy" id="1229783"/>
    <lineage>
        <taxon>Bacteria</taxon>
        <taxon>Bacillati</taxon>
        <taxon>Bacillota</taxon>
        <taxon>Bacilli</taxon>
        <taxon>Bacillales</taxon>
        <taxon>Staphylococcaceae</taxon>
        <taxon>Staphylococcus</taxon>
    </lineage>
</organism>
<keyword evidence="3 4" id="KW-0479">Metal-binding</keyword>
<dbReference type="PANTHER" id="PTHR13799:SF14">
    <property type="entry name" value="GTP CYCLOHYDROLASE 1 TYPE 2 HOMOLOG"/>
    <property type="match status" value="1"/>
</dbReference>
<dbReference type="FunFam" id="3.30.70.120:FF:000006">
    <property type="entry name" value="GTP cyclohydrolase 1 type 2 homolog"/>
    <property type="match status" value="1"/>
</dbReference>
<dbReference type="Proteomes" id="UP000009885">
    <property type="component" value="Unassembled WGS sequence"/>
</dbReference>
<dbReference type="STRING" id="1229783.C273_03355"/>
<evidence type="ECO:0000313" key="7">
    <source>
        <dbReference type="Proteomes" id="UP000009885"/>
    </source>
</evidence>
<dbReference type="GO" id="GO:0046872">
    <property type="term" value="F:metal ion binding"/>
    <property type="evidence" value="ECO:0007669"/>
    <property type="project" value="UniProtKB-UniRule"/>
</dbReference>
<dbReference type="SUPFAM" id="SSF102705">
    <property type="entry name" value="NIF3 (NGG1p interacting factor 3)-like"/>
    <property type="match status" value="1"/>
</dbReference>
<dbReference type="PATRIC" id="fig|1229783.3.peg.676"/>
<accession>K9ARM2</accession>
<evidence type="ECO:0000256" key="3">
    <source>
        <dbReference type="ARBA" id="ARBA00022723"/>
    </source>
</evidence>
<name>K9ARM2_9STAP</name>
<sequence length="365" mass="41141">MIVKELLSKIETHVPFYTAKSWDNVGLLIGDASQEVNRIMTCLDCTLEVVDEAIEAKVDTIVAHHPLIFKGVKSITEDGYGTIIRKLIKHDINLIALHTNLDVYEKGVNHMLASKLGLSDVKILNPQYEDYYKVQVFIPKENADDFKEALSKEGIAKDGDYEYCFFQVEGNGQFRPVEGADPYLGEIGKIENVNELRMEFMIQEHERMKTEQLIYKHHPYETPVFDFIRLDKEMTRGLGVIGELQEAKAVPGFVQDVKSQLDMPSVRFIGDKRASIKKVAIIGGSGIGFEYKAKALGADIFITGDIKHHEALDAKINGMNLLDINHYSEYVMKDGLKALLEDWLGKESSVSIVASTLNTDPYDYM</sequence>
<comment type="caution">
    <text evidence="6">The sequence shown here is derived from an EMBL/GenBank/DDBJ whole genome shotgun (WGS) entry which is preliminary data.</text>
</comment>
<feature type="binding site" evidence="5">
    <location>
        <position position="329"/>
    </location>
    <ligand>
        <name>a divalent metal cation</name>
        <dbReference type="ChEBI" id="CHEBI:60240"/>
        <label>1</label>
    </ligand>
</feature>
<proteinExistence type="inferred from homology"/>
<dbReference type="FunFam" id="3.40.1390.30:FF:000001">
    <property type="entry name" value="GTP cyclohydrolase 1 type 2"/>
    <property type="match status" value="1"/>
</dbReference>
<dbReference type="AlphaFoldDB" id="K9ARM2"/>
<dbReference type="PANTHER" id="PTHR13799">
    <property type="entry name" value="NGG1 INTERACTING FACTOR 3"/>
    <property type="match status" value="1"/>
</dbReference>
<comment type="similarity">
    <text evidence="1 4">Belongs to the GTP cyclohydrolase I type 2/NIF3 family.</text>
</comment>
<evidence type="ECO:0000256" key="5">
    <source>
        <dbReference type="PIRSR" id="PIRSR602678-1"/>
    </source>
</evidence>
<dbReference type="Gene3D" id="3.40.1390.30">
    <property type="entry name" value="NIF3 (NGG1p interacting factor 3)-like"/>
    <property type="match status" value="1"/>
</dbReference>
<dbReference type="OrthoDB" id="9792792at2"/>
<feature type="binding site" evidence="5">
    <location>
        <position position="65"/>
    </location>
    <ligand>
        <name>a divalent metal cation</name>
        <dbReference type="ChEBI" id="CHEBI:60240"/>
        <label>1</label>
    </ligand>
</feature>
<evidence type="ECO:0000256" key="2">
    <source>
        <dbReference type="ARBA" id="ARBA00022112"/>
    </source>
</evidence>
<dbReference type="RefSeq" id="WP_009382569.1">
    <property type="nucleotide sequence ID" value="NZ_AMSQ01000004.1"/>
</dbReference>